<evidence type="ECO:0000256" key="1">
    <source>
        <dbReference type="ARBA" id="ARBA00009303"/>
    </source>
</evidence>
<reference evidence="4" key="2">
    <citation type="submission" date="2015-01" db="EMBL/GenBank/DDBJ databases">
        <title>Evolutionary Origins and Diversification of the Mycorrhizal Mutualists.</title>
        <authorList>
            <consortium name="DOE Joint Genome Institute"/>
            <consortium name="Mycorrhizal Genomics Consortium"/>
            <person name="Kohler A."/>
            <person name="Kuo A."/>
            <person name="Nagy L.G."/>
            <person name="Floudas D."/>
            <person name="Copeland A."/>
            <person name="Barry K.W."/>
            <person name="Cichocki N."/>
            <person name="Veneault-Fourrey C."/>
            <person name="LaButti K."/>
            <person name="Lindquist E.A."/>
            <person name="Lipzen A."/>
            <person name="Lundell T."/>
            <person name="Morin E."/>
            <person name="Murat C."/>
            <person name="Riley R."/>
            <person name="Ohm R."/>
            <person name="Sun H."/>
            <person name="Tunlid A."/>
            <person name="Henrissat B."/>
            <person name="Grigoriev I.V."/>
            <person name="Hibbett D.S."/>
            <person name="Martin F."/>
        </authorList>
    </citation>
    <scope>NUCLEOTIDE SEQUENCE [LARGE SCALE GENOMIC DNA]</scope>
    <source>
        <strain evidence="4">Marx 270</strain>
    </source>
</reference>
<gene>
    <name evidence="3" type="ORF">M404DRAFT_130422</name>
</gene>
<dbReference type="OrthoDB" id="10248373at2759"/>
<feature type="region of interest" description="Disordered" evidence="2">
    <location>
        <begin position="1"/>
        <end position="55"/>
    </location>
</feature>
<keyword evidence="4" id="KW-1185">Reference proteome</keyword>
<feature type="compositionally biased region" description="Polar residues" evidence="2">
    <location>
        <begin position="1"/>
        <end position="13"/>
    </location>
</feature>
<dbReference type="Pfam" id="PF00268">
    <property type="entry name" value="Ribonuc_red_sm"/>
    <property type="match status" value="1"/>
</dbReference>
<accession>A0A0C3PM08</accession>
<dbReference type="Proteomes" id="UP000054217">
    <property type="component" value="Unassembled WGS sequence"/>
</dbReference>
<dbReference type="InParanoid" id="A0A0C3PM08"/>
<dbReference type="STRING" id="870435.A0A0C3PM08"/>
<name>A0A0C3PM08_PISTI</name>
<dbReference type="PANTHER" id="PTHR23409">
    <property type="entry name" value="RIBONUCLEOSIDE-DIPHOSPHATE REDUCTASE SMALL CHAIN"/>
    <property type="match status" value="1"/>
</dbReference>
<evidence type="ECO:0000256" key="2">
    <source>
        <dbReference type="SAM" id="MobiDB-lite"/>
    </source>
</evidence>
<reference evidence="3 4" key="1">
    <citation type="submission" date="2014-04" db="EMBL/GenBank/DDBJ databases">
        <authorList>
            <consortium name="DOE Joint Genome Institute"/>
            <person name="Kuo A."/>
            <person name="Kohler A."/>
            <person name="Costa M.D."/>
            <person name="Nagy L.G."/>
            <person name="Floudas D."/>
            <person name="Copeland A."/>
            <person name="Barry K.W."/>
            <person name="Cichocki N."/>
            <person name="Veneault-Fourrey C."/>
            <person name="LaButti K."/>
            <person name="Lindquist E.A."/>
            <person name="Lipzen A."/>
            <person name="Lundell T."/>
            <person name="Morin E."/>
            <person name="Murat C."/>
            <person name="Sun H."/>
            <person name="Tunlid A."/>
            <person name="Henrissat B."/>
            <person name="Grigoriev I.V."/>
            <person name="Hibbett D.S."/>
            <person name="Martin F."/>
            <person name="Nordberg H.P."/>
            <person name="Cantor M.N."/>
            <person name="Hua S.X."/>
        </authorList>
    </citation>
    <scope>NUCLEOTIDE SEQUENCE [LARGE SCALE GENOMIC DNA]</scope>
    <source>
        <strain evidence="3 4">Marx 270</strain>
    </source>
</reference>
<dbReference type="SUPFAM" id="SSF47240">
    <property type="entry name" value="Ferritin-like"/>
    <property type="match status" value="1"/>
</dbReference>
<protein>
    <submittedName>
        <fullName evidence="3">Uncharacterized protein</fullName>
    </submittedName>
</protein>
<dbReference type="InterPro" id="IPR009078">
    <property type="entry name" value="Ferritin-like_SF"/>
</dbReference>
<dbReference type="HOGENOM" id="CLU_035339_0_0_1"/>
<dbReference type="AlphaFoldDB" id="A0A0C3PM08"/>
<dbReference type="PANTHER" id="PTHR23409:SF18">
    <property type="entry name" value="RIBONUCLEOSIDE-DIPHOSPHATE REDUCTASE SUBUNIT M2"/>
    <property type="match status" value="1"/>
</dbReference>
<organism evidence="3 4">
    <name type="scientific">Pisolithus tinctorius Marx 270</name>
    <dbReference type="NCBI Taxonomy" id="870435"/>
    <lineage>
        <taxon>Eukaryota</taxon>
        <taxon>Fungi</taxon>
        <taxon>Dikarya</taxon>
        <taxon>Basidiomycota</taxon>
        <taxon>Agaricomycotina</taxon>
        <taxon>Agaricomycetes</taxon>
        <taxon>Agaricomycetidae</taxon>
        <taxon>Boletales</taxon>
        <taxon>Sclerodermatineae</taxon>
        <taxon>Pisolithaceae</taxon>
        <taxon>Pisolithus</taxon>
    </lineage>
</organism>
<feature type="compositionally biased region" description="Low complexity" evidence="2">
    <location>
        <begin position="30"/>
        <end position="40"/>
    </location>
</feature>
<dbReference type="InterPro" id="IPR000358">
    <property type="entry name" value="RNR_small_fam"/>
</dbReference>
<dbReference type="GO" id="GO:0009263">
    <property type="term" value="P:deoxyribonucleotide biosynthetic process"/>
    <property type="evidence" value="ECO:0007669"/>
    <property type="project" value="InterPro"/>
</dbReference>
<comment type="similarity">
    <text evidence="1">Belongs to the ribonucleoside diphosphate reductase small chain family.</text>
</comment>
<sequence>MKSVDDSSASSGETLAGSDPTPAAVRESEASSSAAELSSSKPTKKQQSMSLPPLTVKSVIRGPSSAVIDEEEIRVLSMLPHEFVGEVDLPEHLEPLLNKAEQRFVLYPIQYPEIWDMYKSAESTFWITEQIQLEQDDIQWNNHLNDGERSFVSRIIIFFLVLHGIHIPNLLKRLSIEIHIAEARCFYGFESVIENVHSEVYCVLINTFIKNSKDRELLFDTVEDIPPLQENTQWALQWISDDHSTFAICLVIFATMKTIACSASFAILIWLRKRQLLPALNASNELVRRDLQLHARFACLLFHHLRRRPHPLIIKEIIHEAVQIQHRLLCDAIPLSLIGINPDSMKEYIRFIADDLLLSLGNNKLYDAVNPFKSIPLSLHPKPLGVHHKEILPSSLPIQIT</sequence>
<dbReference type="GO" id="GO:0016491">
    <property type="term" value="F:oxidoreductase activity"/>
    <property type="evidence" value="ECO:0007669"/>
    <property type="project" value="InterPro"/>
</dbReference>
<dbReference type="InterPro" id="IPR030475">
    <property type="entry name" value="RNR_small_AS"/>
</dbReference>
<dbReference type="Gene3D" id="1.10.620.20">
    <property type="entry name" value="Ribonucleotide Reductase, subunit A"/>
    <property type="match status" value="1"/>
</dbReference>
<dbReference type="InterPro" id="IPR012348">
    <property type="entry name" value="RNR-like"/>
</dbReference>
<proteinExistence type="inferred from homology"/>
<dbReference type="EMBL" id="KN831953">
    <property type="protein sequence ID" value="KIO09811.1"/>
    <property type="molecule type" value="Genomic_DNA"/>
</dbReference>
<dbReference type="InterPro" id="IPR033909">
    <property type="entry name" value="RNR_small"/>
</dbReference>
<evidence type="ECO:0000313" key="3">
    <source>
        <dbReference type="EMBL" id="KIO09811.1"/>
    </source>
</evidence>
<dbReference type="PROSITE" id="PS00368">
    <property type="entry name" value="RIBORED_SMALL"/>
    <property type="match status" value="1"/>
</dbReference>
<dbReference type="CDD" id="cd01049">
    <property type="entry name" value="RNRR2"/>
    <property type="match status" value="1"/>
</dbReference>
<evidence type="ECO:0000313" key="4">
    <source>
        <dbReference type="Proteomes" id="UP000054217"/>
    </source>
</evidence>